<evidence type="ECO:0000313" key="2">
    <source>
        <dbReference type="WBParaSite" id="PSU_v2.g8527.t1"/>
    </source>
</evidence>
<dbReference type="WBParaSite" id="PSU_v2.g8527.t1">
    <property type="protein sequence ID" value="PSU_v2.g8527.t1"/>
    <property type="gene ID" value="PSU_v2.g8527"/>
</dbReference>
<accession>A0A914Z9P4</accession>
<reference evidence="2" key="1">
    <citation type="submission" date="2022-11" db="UniProtKB">
        <authorList>
            <consortium name="WormBaseParasite"/>
        </authorList>
    </citation>
    <scope>IDENTIFICATION</scope>
</reference>
<keyword evidence="1" id="KW-1185">Reference proteome</keyword>
<proteinExistence type="predicted"/>
<protein>
    <submittedName>
        <fullName evidence="2">Uncharacterized protein</fullName>
    </submittedName>
</protein>
<dbReference type="AlphaFoldDB" id="A0A914Z9P4"/>
<organism evidence="1 2">
    <name type="scientific">Panagrolaimus superbus</name>
    <dbReference type="NCBI Taxonomy" id="310955"/>
    <lineage>
        <taxon>Eukaryota</taxon>
        <taxon>Metazoa</taxon>
        <taxon>Ecdysozoa</taxon>
        <taxon>Nematoda</taxon>
        <taxon>Chromadorea</taxon>
        <taxon>Rhabditida</taxon>
        <taxon>Tylenchina</taxon>
        <taxon>Panagrolaimomorpha</taxon>
        <taxon>Panagrolaimoidea</taxon>
        <taxon>Panagrolaimidae</taxon>
        <taxon>Panagrolaimus</taxon>
    </lineage>
</organism>
<dbReference type="Proteomes" id="UP000887577">
    <property type="component" value="Unplaced"/>
</dbReference>
<evidence type="ECO:0000313" key="1">
    <source>
        <dbReference type="Proteomes" id="UP000887577"/>
    </source>
</evidence>
<sequence>MAPTRPCQPARTSLTTNMKLHSQRTGSKSVLFTFDGDDHTRAYKWSKYGNRPNEDLLAIAAAVPVPSNFARAASRAAASLHPQISAISELYDIIHRNFIKIRAEKNDIGGRKIARQRQKLNTNIQQILHPNERAEEIIKRLYLLGKAAGMTALLE</sequence>
<name>A0A914Z9P4_9BILA</name>